<name>A0A256JG08_HALEZ</name>
<dbReference type="GO" id="GO:0000160">
    <property type="term" value="P:phosphorelay signal transduction system"/>
    <property type="evidence" value="ECO:0007669"/>
    <property type="project" value="InterPro"/>
</dbReference>
<dbReference type="Pfam" id="PF00072">
    <property type="entry name" value="Response_reg"/>
    <property type="match status" value="1"/>
</dbReference>
<dbReference type="SMART" id="SM00448">
    <property type="entry name" value="REC"/>
    <property type="match status" value="1"/>
</dbReference>
<keyword evidence="1 2" id="KW-0597">Phosphoprotein</keyword>
<dbReference type="PANTHER" id="PTHR44591">
    <property type="entry name" value="STRESS RESPONSE REGULATOR PROTEIN 1"/>
    <property type="match status" value="1"/>
</dbReference>
<evidence type="ECO:0000313" key="6">
    <source>
        <dbReference type="Proteomes" id="UP000215607"/>
    </source>
</evidence>
<feature type="domain" description="Response regulatory" evidence="4">
    <location>
        <begin position="9"/>
        <end position="132"/>
    </location>
</feature>
<dbReference type="CDD" id="cd00156">
    <property type="entry name" value="REC"/>
    <property type="match status" value="1"/>
</dbReference>
<sequence>MSEKVNSIRILHVDDDPDLAELVSTYLRREDSHFEVVSAGSASDGLDTLAETDIDCVVSDYDMPERNGIELLEAVRERDADLPFILFTAKEARTSRAMRFRRALRIIYRRESAPISTPFWPIGSETSSTSGEPSGRPNGPSGALRRSPKTQATPSSPSTPRTRSSS</sequence>
<evidence type="ECO:0000256" key="1">
    <source>
        <dbReference type="ARBA" id="ARBA00022553"/>
    </source>
</evidence>
<comment type="caution">
    <text evidence="5">The sequence shown here is derived from an EMBL/GenBank/DDBJ whole genome shotgun (WGS) entry which is preliminary data.</text>
</comment>
<evidence type="ECO:0000256" key="2">
    <source>
        <dbReference type="PROSITE-ProRule" id="PRU00169"/>
    </source>
</evidence>
<feature type="modified residue" description="4-aspartylphosphate" evidence="2">
    <location>
        <position position="60"/>
    </location>
</feature>
<reference evidence="5 6" key="1">
    <citation type="journal article" date="2014" name="Front. Microbiol.">
        <title>Population and genomic analysis of the genus Halorubrum.</title>
        <authorList>
            <person name="Fullmer M.S."/>
            <person name="Soucy S.M."/>
            <person name="Swithers K.S."/>
            <person name="Makkay A.M."/>
            <person name="Wheeler R."/>
            <person name="Ventosa A."/>
            <person name="Gogarten J.P."/>
            <person name="Papke R.T."/>
        </authorList>
    </citation>
    <scope>NUCLEOTIDE SEQUENCE [LARGE SCALE GENOMIC DNA]</scope>
    <source>
        <strain evidence="5 6">Ga2p</strain>
    </source>
</reference>
<protein>
    <recommendedName>
        <fullName evidence="4">Response regulatory domain-containing protein</fullName>
    </recommendedName>
</protein>
<evidence type="ECO:0000313" key="5">
    <source>
        <dbReference type="EMBL" id="OYR67543.1"/>
    </source>
</evidence>
<dbReference type="InterPro" id="IPR011006">
    <property type="entry name" value="CheY-like_superfamily"/>
</dbReference>
<dbReference type="RefSeq" id="WP_256948824.1">
    <property type="nucleotide sequence ID" value="NZ_NHPA01000041.1"/>
</dbReference>
<dbReference type="InterPro" id="IPR050595">
    <property type="entry name" value="Bact_response_regulator"/>
</dbReference>
<dbReference type="AlphaFoldDB" id="A0A256JG08"/>
<dbReference type="EMBL" id="NHPA01000041">
    <property type="protein sequence ID" value="OYR67543.1"/>
    <property type="molecule type" value="Genomic_DNA"/>
</dbReference>
<dbReference type="Proteomes" id="UP000215607">
    <property type="component" value="Unassembled WGS sequence"/>
</dbReference>
<evidence type="ECO:0000256" key="3">
    <source>
        <dbReference type="SAM" id="MobiDB-lite"/>
    </source>
</evidence>
<dbReference type="SUPFAM" id="SSF52172">
    <property type="entry name" value="CheY-like"/>
    <property type="match status" value="1"/>
</dbReference>
<dbReference type="PANTHER" id="PTHR44591:SF3">
    <property type="entry name" value="RESPONSE REGULATORY DOMAIN-CONTAINING PROTEIN"/>
    <property type="match status" value="1"/>
</dbReference>
<dbReference type="Gene3D" id="3.40.50.2300">
    <property type="match status" value="1"/>
</dbReference>
<proteinExistence type="predicted"/>
<feature type="region of interest" description="Disordered" evidence="3">
    <location>
        <begin position="118"/>
        <end position="166"/>
    </location>
</feature>
<dbReference type="InterPro" id="IPR001789">
    <property type="entry name" value="Sig_transdc_resp-reg_receiver"/>
</dbReference>
<gene>
    <name evidence="5" type="ORF">DJ79_08900</name>
</gene>
<feature type="compositionally biased region" description="Low complexity" evidence="3">
    <location>
        <begin position="123"/>
        <end position="135"/>
    </location>
</feature>
<evidence type="ECO:0000259" key="4">
    <source>
        <dbReference type="PROSITE" id="PS50110"/>
    </source>
</evidence>
<dbReference type="PROSITE" id="PS50110">
    <property type="entry name" value="RESPONSE_REGULATORY"/>
    <property type="match status" value="1"/>
</dbReference>
<accession>A0A256JG08</accession>
<organism evidence="5 6">
    <name type="scientific">Halorubrum ezzemoulense</name>
    <name type="common">Halorubrum chaoviator</name>
    <dbReference type="NCBI Taxonomy" id="337243"/>
    <lineage>
        <taxon>Archaea</taxon>
        <taxon>Methanobacteriati</taxon>
        <taxon>Methanobacteriota</taxon>
        <taxon>Stenosarchaea group</taxon>
        <taxon>Halobacteria</taxon>
        <taxon>Halobacteriales</taxon>
        <taxon>Haloferacaceae</taxon>
        <taxon>Halorubrum</taxon>
    </lineage>
</organism>
<feature type="compositionally biased region" description="Low complexity" evidence="3">
    <location>
        <begin position="153"/>
        <end position="166"/>
    </location>
</feature>